<dbReference type="EMBL" id="QUMQ01000001">
    <property type="protein sequence ID" value="REF99964.1"/>
    <property type="molecule type" value="Genomic_DNA"/>
</dbReference>
<evidence type="ECO:0008006" key="5">
    <source>
        <dbReference type="Google" id="ProtNLM"/>
    </source>
</evidence>
<evidence type="ECO:0000313" key="4">
    <source>
        <dbReference type="Proteomes" id="UP000256913"/>
    </source>
</evidence>
<dbReference type="PROSITE" id="PS51257">
    <property type="entry name" value="PROKAR_LIPOPROTEIN"/>
    <property type="match status" value="1"/>
</dbReference>
<reference evidence="3 4" key="1">
    <citation type="submission" date="2018-08" db="EMBL/GenBank/DDBJ databases">
        <title>Sequencing the genomes of 1000 actinobacteria strains.</title>
        <authorList>
            <person name="Klenk H.-P."/>
        </authorList>
    </citation>
    <scope>NUCLEOTIDE SEQUENCE [LARGE SCALE GENOMIC DNA]</scope>
    <source>
        <strain evidence="3 4">DSM 44099</strain>
    </source>
</reference>
<accession>A0A3D9ZTN0</accession>
<dbReference type="RefSeq" id="WP_116071150.1">
    <property type="nucleotide sequence ID" value="NZ_BONB01000118.1"/>
</dbReference>
<evidence type="ECO:0000256" key="1">
    <source>
        <dbReference type="SAM" id="MobiDB-lite"/>
    </source>
</evidence>
<dbReference type="AlphaFoldDB" id="A0A3D9ZTN0"/>
<gene>
    <name evidence="3" type="ORF">DFJ67_6011</name>
</gene>
<dbReference type="Proteomes" id="UP000256913">
    <property type="component" value="Unassembled WGS sequence"/>
</dbReference>
<proteinExistence type="predicted"/>
<feature type="signal peptide" evidence="2">
    <location>
        <begin position="1"/>
        <end position="20"/>
    </location>
</feature>
<feature type="region of interest" description="Disordered" evidence="1">
    <location>
        <begin position="22"/>
        <end position="43"/>
    </location>
</feature>
<sequence length="212" mass="22513">MSPRRMLAAAAVLALVTACAPSTSDKPATMPEHATTAPSADASPELAAALGKARAATAKYVADLGAAEADGYHIITKMMPGMGYHYLNPAVTGFDVTRPAILVYVKDGTDWQLGALEWVWPEQPGTPPLDGATYGSFDAACHYQDGTFVPAAAEKDCAKASDGGSPFTFWHPTLVTMHVWLWFHNPAGLFHGTNPLVSTSVDHPSRFEQRTG</sequence>
<protein>
    <recommendedName>
        <fullName evidence="5">Lipoprotein</fullName>
    </recommendedName>
</protein>
<organism evidence="3 4">
    <name type="scientific">Asanoa ferruginea</name>
    <dbReference type="NCBI Taxonomy" id="53367"/>
    <lineage>
        <taxon>Bacteria</taxon>
        <taxon>Bacillati</taxon>
        <taxon>Actinomycetota</taxon>
        <taxon>Actinomycetes</taxon>
        <taxon>Micromonosporales</taxon>
        <taxon>Micromonosporaceae</taxon>
        <taxon>Asanoa</taxon>
    </lineage>
</organism>
<keyword evidence="2" id="KW-0732">Signal</keyword>
<dbReference type="OrthoDB" id="2449873at2"/>
<name>A0A3D9ZTN0_9ACTN</name>
<comment type="caution">
    <text evidence="3">The sequence shown here is derived from an EMBL/GenBank/DDBJ whole genome shotgun (WGS) entry which is preliminary data.</text>
</comment>
<feature type="chain" id="PRO_5017821279" description="Lipoprotein" evidence="2">
    <location>
        <begin position="21"/>
        <end position="212"/>
    </location>
</feature>
<evidence type="ECO:0000256" key="2">
    <source>
        <dbReference type="SAM" id="SignalP"/>
    </source>
</evidence>
<evidence type="ECO:0000313" key="3">
    <source>
        <dbReference type="EMBL" id="REF99964.1"/>
    </source>
</evidence>
<keyword evidence="4" id="KW-1185">Reference proteome</keyword>